<keyword evidence="6 7" id="KW-0961">Cell wall biogenesis/degradation</keyword>
<comment type="function">
    <text evidence="7">Functions as a peptidoglycan terminase that cleaves nascent peptidoglycan strands endolytically to terminate their elongation.</text>
</comment>
<dbReference type="AlphaFoldDB" id="A0A1M6GN80"/>
<gene>
    <name evidence="7" type="primary">mltG</name>
    <name evidence="8" type="ORF">SAMN05444373_102521</name>
</gene>
<evidence type="ECO:0000256" key="6">
    <source>
        <dbReference type="ARBA" id="ARBA00023316"/>
    </source>
</evidence>
<name>A0A1M6GN80_9FIRM</name>
<keyword evidence="3 7" id="KW-1133">Transmembrane helix</keyword>
<feature type="site" description="Important for catalytic activity" evidence="7">
    <location>
        <position position="261"/>
    </location>
</feature>
<keyword evidence="5 7" id="KW-0456">Lyase</keyword>
<evidence type="ECO:0000256" key="3">
    <source>
        <dbReference type="ARBA" id="ARBA00022989"/>
    </source>
</evidence>
<sequence length="384" mass="43951">MQRSNAVNKPIEPDARPVVRKKKKGRKKRYIFLKTLLFILVCMIIFMASALYGYRYIMEGAQQAEIPITESEGIVFKVAYGSSTNDIANALKEQGFIKNTTIFRIISKFMGFDNVYKAGRYVLSRDMNYYAIMLALTGEPLKNPTQDVMIPEGKTLLETAQILADQGYIDKDHFLALCEQIPTQYLFLNELAVSPDRKYPLEGYLYPDTYKMDEGWTEEDLIKRMLGQFDRIFTQQYYDRAKELGMTIDEVVTLASLIEMEAKYPADYKKISSVFHNRLKLDPPMMLQCDATIQYARIYAGLGRTTAVLNKDLEIESPYNTYKNHGLPPGPICSPRVEAIEAALYPESTKYLYFFATPDGVNIYNETFEGHLADQKKYGVSGFN</sequence>
<dbReference type="GO" id="GO:0071555">
    <property type="term" value="P:cell wall organization"/>
    <property type="evidence" value="ECO:0007669"/>
    <property type="project" value="UniProtKB-KW"/>
</dbReference>
<evidence type="ECO:0000313" key="9">
    <source>
        <dbReference type="Proteomes" id="UP000324781"/>
    </source>
</evidence>
<dbReference type="Proteomes" id="UP000324781">
    <property type="component" value="Unassembled WGS sequence"/>
</dbReference>
<organism evidence="8 9">
    <name type="scientific">Thermoclostridium caenicola</name>
    <dbReference type="NCBI Taxonomy" id="659425"/>
    <lineage>
        <taxon>Bacteria</taxon>
        <taxon>Bacillati</taxon>
        <taxon>Bacillota</taxon>
        <taxon>Clostridia</taxon>
        <taxon>Eubacteriales</taxon>
        <taxon>Oscillospiraceae</taxon>
        <taxon>Thermoclostridium</taxon>
    </lineage>
</organism>
<dbReference type="Gene3D" id="3.30.1490.480">
    <property type="entry name" value="Endolytic murein transglycosylase"/>
    <property type="match status" value="1"/>
</dbReference>
<evidence type="ECO:0000256" key="7">
    <source>
        <dbReference type="HAMAP-Rule" id="MF_02065"/>
    </source>
</evidence>
<keyword evidence="4 7" id="KW-0472">Membrane</keyword>
<comment type="catalytic activity">
    <reaction evidence="7">
        <text>a peptidoglycan chain = a peptidoglycan chain with N-acetyl-1,6-anhydromuramyl-[peptide] at the reducing end + a peptidoglycan chain with N-acetylglucosamine at the non-reducing end.</text>
        <dbReference type="EC" id="4.2.2.29"/>
    </reaction>
</comment>
<dbReference type="GO" id="GO:0008932">
    <property type="term" value="F:lytic endotransglycosylase activity"/>
    <property type="evidence" value="ECO:0007669"/>
    <property type="project" value="UniProtKB-UniRule"/>
</dbReference>
<reference evidence="8 9" key="1">
    <citation type="submission" date="2016-11" db="EMBL/GenBank/DDBJ databases">
        <authorList>
            <person name="Varghese N."/>
            <person name="Submissions S."/>
        </authorList>
    </citation>
    <scope>NUCLEOTIDE SEQUENCE [LARGE SCALE GENOMIC DNA]</scope>
    <source>
        <strain evidence="8 9">DSM 19027</strain>
    </source>
</reference>
<protein>
    <recommendedName>
        <fullName evidence="7">Endolytic murein transglycosylase</fullName>
        <ecNumber evidence="7">4.2.2.29</ecNumber>
    </recommendedName>
    <alternativeName>
        <fullName evidence="7">Peptidoglycan lytic transglycosylase</fullName>
    </alternativeName>
    <alternativeName>
        <fullName evidence="7">Peptidoglycan polymerization terminase</fullName>
    </alternativeName>
</protein>
<dbReference type="RefSeq" id="WP_243133227.1">
    <property type="nucleotide sequence ID" value="NZ_DAONMB010000020.1"/>
</dbReference>
<dbReference type="CDD" id="cd08010">
    <property type="entry name" value="MltG_like"/>
    <property type="match status" value="1"/>
</dbReference>
<evidence type="ECO:0000313" key="8">
    <source>
        <dbReference type="EMBL" id="SHJ11391.1"/>
    </source>
</evidence>
<comment type="subcellular location">
    <subcellularLocation>
        <location evidence="7">Cell membrane</location>
        <topology evidence="7">Single-pass membrane protein</topology>
    </subcellularLocation>
</comment>
<comment type="similarity">
    <text evidence="7">Belongs to the transglycosylase MltG family.</text>
</comment>
<evidence type="ECO:0000256" key="2">
    <source>
        <dbReference type="ARBA" id="ARBA00022692"/>
    </source>
</evidence>
<dbReference type="EC" id="4.2.2.29" evidence="7"/>
<dbReference type="PANTHER" id="PTHR30518">
    <property type="entry name" value="ENDOLYTIC MUREIN TRANSGLYCOSYLASE"/>
    <property type="match status" value="1"/>
</dbReference>
<dbReference type="GO" id="GO:0009252">
    <property type="term" value="P:peptidoglycan biosynthetic process"/>
    <property type="evidence" value="ECO:0007669"/>
    <property type="project" value="UniProtKB-UniRule"/>
</dbReference>
<evidence type="ECO:0000256" key="4">
    <source>
        <dbReference type="ARBA" id="ARBA00023136"/>
    </source>
</evidence>
<dbReference type="HAMAP" id="MF_02065">
    <property type="entry name" value="MltG"/>
    <property type="match status" value="1"/>
</dbReference>
<dbReference type="NCBIfam" id="TIGR00247">
    <property type="entry name" value="endolytic transglycosylase MltG"/>
    <property type="match status" value="1"/>
</dbReference>
<evidence type="ECO:0000256" key="5">
    <source>
        <dbReference type="ARBA" id="ARBA00023239"/>
    </source>
</evidence>
<accession>A0A1M6GN80</accession>
<dbReference type="Pfam" id="PF02618">
    <property type="entry name" value="YceG"/>
    <property type="match status" value="1"/>
</dbReference>
<keyword evidence="1 7" id="KW-1003">Cell membrane</keyword>
<keyword evidence="2 7" id="KW-0812">Transmembrane</keyword>
<dbReference type="InterPro" id="IPR003770">
    <property type="entry name" value="MLTG-like"/>
</dbReference>
<feature type="transmembrane region" description="Helical" evidence="7">
    <location>
        <begin position="30"/>
        <end position="54"/>
    </location>
</feature>
<evidence type="ECO:0000256" key="1">
    <source>
        <dbReference type="ARBA" id="ARBA00022475"/>
    </source>
</evidence>
<keyword evidence="9" id="KW-1185">Reference proteome</keyword>
<proteinExistence type="inferred from homology"/>
<dbReference type="PANTHER" id="PTHR30518:SF2">
    <property type="entry name" value="ENDOLYTIC MUREIN TRANSGLYCOSYLASE"/>
    <property type="match status" value="1"/>
</dbReference>
<dbReference type="EMBL" id="FQZP01000025">
    <property type="protein sequence ID" value="SHJ11391.1"/>
    <property type="molecule type" value="Genomic_DNA"/>
</dbReference>
<dbReference type="GO" id="GO:0005886">
    <property type="term" value="C:plasma membrane"/>
    <property type="evidence" value="ECO:0007669"/>
    <property type="project" value="UniProtKB-SubCell"/>
</dbReference>